<dbReference type="InterPro" id="IPR036894">
    <property type="entry name" value="YbaB-like_sf"/>
</dbReference>
<dbReference type="GO" id="GO:0003677">
    <property type="term" value="F:DNA binding"/>
    <property type="evidence" value="ECO:0007669"/>
    <property type="project" value="InterPro"/>
</dbReference>
<name>A0A1G2HUI3_9BACT</name>
<evidence type="ECO:0008006" key="4">
    <source>
        <dbReference type="Google" id="ProtNLM"/>
    </source>
</evidence>
<dbReference type="AlphaFoldDB" id="A0A1G2HUI3"/>
<evidence type="ECO:0000313" key="3">
    <source>
        <dbReference type="Proteomes" id="UP000178774"/>
    </source>
</evidence>
<dbReference type="InterPro" id="IPR004401">
    <property type="entry name" value="YbaB/EbfC"/>
</dbReference>
<protein>
    <recommendedName>
        <fullName evidence="4">Nucleoid-associated protein, YbaB/EbfC family</fullName>
    </recommendedName>
</protein>
<proteinExistence type="predicted"/>
<dbReference type="SUPFAM" id="SSF82607">
    <property type="entry name" value="YbaB-like"/>
    <property type="match status" value="1"/>
</dbReference>
<evidence type="ECO:0000256" key="1">
    <source>
        <dbReference type="SAM" id="Coils"/>
    </source>
</evidence>
<dbReference type="EMBL" id="MHOP01000008">
    <property type="protein sequence ID" value="OGZ66174.1"/>
    <property type="molecule type" value="Genomic_DNA"/>
</dbReference>
<reference evidence="2 3" key="1">
    <citation type="journal article" date="2016" name="Nat. Commun.">
        <title>Thousands of microbial genomes shed light on interconnected biogeochemical processes in an aquifer system.</title>
        <authorList>
            <person name="Anantharaman K."/>
            <person name="Brown C.T."/>
            <person name="Hug L.A."/>
            <person name="Sharon I."/>
            <person name="Castelle C.J."/>
            <person name="Probst A.J."/>
            <person name="Thomas B.C."/>
            <person name="Singh A."/>
            <person name="Wilkins M.J."/>
            <person name="Karaoz U."/>
            <person name="Brodie E.L."/>
            <person name="Williams K.H."/>
            <person name="Hubbard S.S."/>
            <person name="Banfield J.F."/>
        </authorList>
    </citation>
    <scope>NUCLEOTIDE SEQUENCE [LARGE SCALE GENOMIC DNA]</scope>
</reference>
<feature type="coiled-coil region" evidence="1">
    <location>
        <begin position="11"/>
        <end position="78"/>
    </location>
</feature>
<comment type="caution">
    <text evidence="2">The sequence shown here is derived from an EMBL/GenBank/DDBJ whole genome shotgun (WGS) entry which is preliminary data.</text>
</comment>
<dbReference type="Gene3D" id="3.30.1310.10">
    <property type="entry name" value="Nucleoid-associated protein YbaB-like domain"/>
    <property type="match status" value="1"/>
</dbReference>
<dbReference type="Proteomes" id="UP000178774">
    <property type="component" value="Unassembled WGS sequence"/>
</dbReference>
<accession>A0A1G2HUI3</accession>
<dbReference type="Pfam" id="PF02575">
    <property type="entry name" value="YbaB_DNA_bd"/>
    <property type="match status" value="1"/>
</dbReference>
<keyword evidence="1" id="KW-0175">Coiled coil</keyword>
<organism evidence="2 3">
    <name type="scientific">Candidatus Staskawiczbacteria bacterium RIFCSPHIGHO2_01_FULL_41_41</name>
    <dbReference type="NCBI Taxonomy" id="1802203"/>
    <lineage>
        <taxon>Bacteria</taxon>
        <taxon>Candidatus Staskawicziibacteriota</taxon>
    </lineage>
</organism>
<evidence type="ECO:0000313" key="2">
    <source>
        <dbReference type="EMBL" id="OGZ66174.1"/>
    </source>
</evidence>
<gene>
    <name evidence="2" type="ORF">A2822_04065</name>
</gene>
<sequence length="87" mass="9888">MLDAFKNLGKLNELKKMQDEFKKERMTIEKRGVVVTMNGNFGVDEIKLNPELGIEDQQSALKEVINEAREEIQKTLAKKMMASGIGF</sequence>